<protein>
    <submittedName>
        <fullName evidence="1">Uncharacterized protein</fullName>
    </submittedName>
</protein>
<gene>
    <name evidence="1" type="ORF">FGO68_gene13819</name>
</gene>
<reference evidence="1" key="1">
    <citation type="submission" date="2019-06" db="EMBL/GenBank/DDBJ databases">
        <authorList>
            <person name="Zheng W."/>
        </authorList>
    </citation>
    <scope>NUCLEOTIDE SEQUENCE</scope>
    <source>
        <strain evidence="1">QDHG01</strain>
    </source>
</reference>
<comment type="caution">
    <text evidence="1">The sequence shown here is derived from an EMBL/GenBank/DDBJ whole genome shotgun (WGS) entry which is preliminary data.</text>
</comment>
<dbReference type="Proteomes" id="UP000785679">
    <property type="component" value="Unassembled WGS sequence"/>
</dbReference>
<proteinExistence type="predicted"/>
<sequence>MEGSCLQQVRYHGSQYSRRTKRTRYPFLVCHPKEVLFSLSDILIINQSISQLSLAFARYFDLRCLSAGGQLIDDGLNIYKQRDCSLEGVHQLARVVHLISSDHHCLAERRRDNFFQVQLWPVVVCLVQAAIGLSPSRIQKHEPCEQSRVVMLLSLAISQRIALRVQVRLEFTPILIQYVLLLYIRNFVLLACLIQLPVNRGLKEFNPVLKLHQVRHVLVVLFPNECEPVHLADPMIVLEIPLLRLPAAPLDLAVNEILGVVPFEPFHLVKQPQEEGLGEHALVHHIVLPDRILPRAALRVNKRAQVGFHLVWDKVHGVDDQAVFALLEGFLGSLRLIEGNVLQG</sequence>
<dbReference type="AlphaFoldDB" id="A0A8J8T6J2"/>
<evidence type="ECO:0000313" key="2">
    <source>
        <dbReference type="Proteomes" id="UP000785679"/>
    </source>
</evidence>
<accession>A0A8J8T6J2</accession>
<keyword evidence="2" id="KW-1185">Reference proteome</keyword>
<organism evidence="1 2">
    <name type="scientific">Halteria grandinella</name>
    <dbReference type="NCBI Taxonomy" id="5974"/>
    <lineage>
        <taxon>Eukaryota</taxon>
        <taxon>Sar</taxon>
        <taxon>Alveolata</taxon>
        <taxon>Ciliophora</taxon>
        <taxon>Intramacronucleata</taxon>
        <taxon>Spirotrichea</taxon>
        <taxon>Stichotrichia</taxon>
        <taxon>Sporadotrichida</taxon>
        <taxon>Halteriidae</taxon>
        <taxon>Halteria</taxon>
    </lineage>
</organism>
<name>A0A8J8T6J2_HALGN</name>
<evidence type="ECO:0000313" key="1">
    <source>
        <dbReference type="EMBL" id="TNV83346.1"/>
    </source>
</evidence>
<dbReference type="EMBL" id="RRYP01003919">
    <property type="protein sequence ID" value="TNV83346.1"/>
    <property type="molecule type" value="Genomic_DNA"/>
</dbReference>